<protein>
    <submittedName>
        <fullName evidence="2">Uncharacterized protein</fullName>
    </submittedName>
</protein>
<organism evidence="2">
    <name type="scientific">Schizaphis graminum</name>
    <name type="common">Green bug aphid</name>
    <dbReference type="NCBI Taxonomy" id="13262"/>
    <lineage>
        <taxon>Eukaryota</taxon>
        <taxon>Metazoa</taxon>
        <taxon>Ecdysozoa</taxon>
        <taxon>Arthropoda</taxon>
        <taxon>Hexapoda</taxon>
        <taxon>Insecta</taxon>
        <taxon>Pterygota</taxon>
        <taxon>Neoptera</taxon>
        <taxon>Paraneoptera</taxon>
        <taxon>Hemiptera</taxon>
        <taxon>Sternorrhyncha</taxon>
        <taxon>Aphidomorpha</taxon>
        <taxon>Aphidoidea</taxon>
        <taxon>Aphididae</taxon>
        <taxon>Aphidini</taxon>
        <taxon>Schizaphis</taxon>
    </lineage>
</organism>
<feature type="compositionally biased region" description="Basic residues" evidence="1">
    <location>
        <begin position="85"/>
        <end position="95"/>
    </location>
</feature>
<dbReference type="EMBL" id="GGMR01013204">
    <property type="protein sequence ID" value="MBY25823.1"/>
    <property type="molecule type" value="Transcribed_RNA"/>
</dbReference>
<sequence>MWGIQRERAQRSFPIAHALIASAPDKGDTTYGLVDVHRSVVPARPWRSACGLDGLRDGRRQSPGGGSRTHAHGGASGPPVEFRGRRLRRQRWGRARRSEKTEKLCRKFRRETVGAVPGADAVFSGASRANNFDPATAVPLSSARRRRRRRL</sequence>
<feature type="region of interest" description="Disordered" evidence="1">
    <location>
        <begin position="51"/>
        <end position="103"/>
    </location>
</feature>
<proteinExistence type="predicted"/>
<evidence type="ECO:0000256" key="1">
    <source>
        <dbReference type="SAM" id="MobiDB-lite"/>
    </source>
</evidence>
<accession>A0A2S2P8N7</accession>
<evidence type="ECO:0000313" key="2">
    <source>
        <dbReference type="EMBL" id="MBY25823.1"/>
    </source>
</evidence>
<reference evidence="2" key="1">
    <citation type="submission" date="2018-04" db="EMBL/GenBank/DDBJ databases">
        <title>Transcriptome of Schizaphis graminum biotype I.</title>
        <authorList>
            <person name="Scully E.D."/>
            <person name="Geib S.M."/>
            <person name="Palmer N.A."/>
            <person name="Koch K."/>
            <person name="Bradshaw J."/>
            <person name="Heng-Moss T."/>
            <person name="Sarath G."/>
        </authorList>
    </citation>
    <scope>NUCLEOTIDE SEQUENCE</scope>
</reference>
<gene>
    <name evidence="2" type="ORF">g.131480</name>
</gene>
<feature type="region of interest" description="Disordered" evidence="1">
    <location>
        <begin position="123"/>
        <end position="151"/>
    </location>
</feature>
<dbReference type="AlphaFoldDB" id="A0A2S2P8N7"/>
<name>A0A2S2P8N7_SCHGA</name>